<sequence length="218" mass="24317">MIRRPVRSTRRATAVDLDATSAALPKADCDSSRSMYSYRYPICQFDFSRLRLILGIDGAAQDWNTSTNRSKNGGRKMEFHVMVGHLFRRTHQVASAVFFEEMGRQELDITPFQYAALSAIQLNPGVDQASVAAWTGCDRATVGGVVDRLVAKGYVSRAVSEKDRRARVLNLTDSGHDVLAQAHKATQRTQTRLTESLEDGETETLTRLLLKVLETDPR</sequence>
<dbReference type="GO" id="GO:0006950">
    <property type="term" value="P:response to stress"/>
    <property type="evidence" value="ECO:0007669"/>
    <property type="project" value="TreeGrafter"/>
</dbReference>
<dbReference type="Pfam" id="PF12802">
    <property type="entry name" value="MarR_2"/>
    <property type="match status" value="1"/>
</dbReference>
<keyword evidence="6" id="KW-1185">Reference proteome</keyword>
<evidence type="ECO:0000313" key="6">
    <source>
        <dbReference type="Proteomes" id="UP000479043"/>
    </source>
</evidence>
<name>A0A6L8LMC5_9RHOB</name>
<organism evidence="5 6">
    <name type="scientific">Thalassovita mangrovi</name>
    <dbReference type="NCBI Taxonomy" id="2692236"/>
    <lineage>
        <taxon>Bacteria</taxon>
        <taxon>Pseudomonadati</taxon>
        <taxon>Pseudomonadota</taxon>
        <taxon>Alphaproteobacteria</taxon>
        <taxon>Rhodobacterales</taxon>
        <taxon>Roseobacteraceae</taxon>
        <taxon>Thalassovita</taxon>
    </lineage>
</organism>
<dbReference type="InterPro" id="IPR039422">
    <property type="entry name" value="MarR/SlyA-like"/>
</dbReference>
<feature type="domain" description="HTH marR-type" evidence="4">
    <location>
        <begin position="83"/>
        <end position="214"/>
    </location>
</feature>
<dbReference type="PANTHER" id="PTHR33164">
    <property type="entry name" value="TRANSCRIPTIONAL REGULATOR, MARR FAMILY"/>
    <property type="match status" value="1"/>
</dbReference>
<dbReference type="Proteomes" id="UP000479043">
    <property type="component" value="Unassembled WGS sequence"/>
</dbReference>
<dbReference type="InterPro" id="IPR023187">
    <property type="entry name" value="Tscrpt_reg_MarR-type_CS"/>
</dbReference>
<dbReference type="InterPro" id="IPR036388">
    <property type="entry name" value="WH-like_DNA-bd_sf"/>
</dbReference>
<keyword evidence="2 5" id="KW-0238">DNA-binding</keyword>
<dbReference type="PROSITE" id="PS01117">
    <property type="entry name" value="HTH_MARR_1"/>
    <property type="match status" value="1"/>
</dbReference>
<dbReference type="EMBL" id="WWEN01000007">
    <property type="protein sequence ID" value="MYM56733.1"/>
    <property type="molecule type" value="Genomic_DNA"/>
</dbReference>
<dbReference type="AlphaFoldDB" id="A0A6L8LMC5"/>
<dbReference type="PRINTS" id="PR00598">
    <property type="entry name" value="HTHMARR"/>
</dbReference>
<dbReference type="SMART" id="SM00347">
    <property type="entry name" value="HTH_MARR"/>
    <property type="match status" value="1"/>
</dbReference>
<dbReference type="GO" id="GO:0003677">
    <property type="term" value="F:DNA binding"/>
    <property type="evidence" value="ECO:0007669"/>
    <property type="project" value="UniProtKB-KW"/>
</dbReference>
<dbReference type="PROSITE" id="PS50995">
    <property type="entry name" value="HTH_MARR_2"/>
    <property type="match status" value="1"/>
</dbReference>
<dbReference type="SUPFAM" id="SSF46785">
    <property type="entry name" value="Winged helix' DNA-binding domain"/>
    <property type="match status" value="1"/>
</dbReference>
<dbReference type="PANTHER" id="PTHR33164:SF95">
    <property type="entry name" value="TRANSCRIPTIONAL REGULATOR"/>
    <property type="match status" value="1"/>
</dbReference>
<keyword evidence="1" id="KW-0805">Transcription regulation</keyword>
<dbReference type="GO" id="GO:0003700">
    <property type="term" value="F:DNA-binding transcription factor activity"/>
    <property type="evidence" value="ECO:0007669"/>
    <property type="project" value="InterPro"/>
</dbReference>
<protein>
    <submittedName>
        <fullName evidence="5">Winged helix DNA-binding protein</fullName>
    </submittedName>
</protein>
<evidence type="ECO:0000256" key="1">
    <source>
        <dbReference type="ARBA" id="ARBA00023015"/>
    </source>
</evidence>
<accession>A0A6L8LMC5</accession>
<dbReference type="InterPro" id="IPR000835">
    <property type="entry name" value="HTH_MarR-typ"/>
</dbReference>
<dbReference type="Gene3D" id="1.10.10.10">
    <property type="entry name" value="Winged helix-like DNA-binding domain superfamily/Winged helix DNA-binding domain"/>
    <property type="match status" value="1"/>
</dbReference>
<evidence type="ECO:0000256" key="2">
    <source>
        <dbReference type="ARBA" id="ARBA00023125"/>
    </source>
</evidence>
<evidence type="ECO:0000256" key="3">
    <source>
        <dbReference type="ARBA" id="ARBA00023163"/>
    </source>
</evidence>
<evidence type="ECO:0000259" key="4">
    <source>
        <dbReference type="PROSITE" id="PS50995"/>
    </source>
</evidence>
<evidence type="ECO:0000313" key="5">
    <source>
        <dbReference type="EMBL" id="MYM56733.1"/>
    </source>
</evidence>
<gene>
    <name evidence="5" type="ORF">GR167_15545</name>
</gene>
<dbReference type="InterPro" id="IPR036390">
    <property type="entry name" value="WH_DNA-bd_sf"/>
</dbReference>
<comment type="caution">
    <text evidence="5">The sequence shown here is derived from an EMBL/GenBank/DDBJ whole genome shotgun (WGS) entry which is preliminary data.</text>
</comment>
<reference evidence="5 6" key="1">
    <citation type="submission" date="2020-01" db="EMBL/GenBank/DDBJ databases">
        <authorList>
            <person name="Chen S."/>
        </authorList>
    </citation>
    <scope>NUCLEOTIDE SEQUENCE [LARGE SCALE GENOMIC DNA]</scope>
    <source>
        <strain evidence="5 6">GS-10</strain>
    </source>
</reference>
<proteinExistence type="predicted"/>
<keyword evidence="3" id="KW-0804">Transcription</keyword>